<protein>
    <submittedName>
        <fullName evidence="1">Uncharacterized protein</fullName>
    </submittedName>
</protein>
<accession>A0ACD5VXZ4</accession>
<dbReference type="EnsemblPlants" id="AVESA.00010b.r2.3DG0542900.1">
    <property type="protein sequence ID" value="AVESA.00010b.r2.3DG0542900.1.CDS.1"/>
    <property type="gene ID" value="AVESA.00010b.r2.3DG0542900"/>
</dbReference>
<reference evidence="1" key="2">
    <citation type="submission" date="2025-09" db="UniProtKB">
        <authorList>
            <consortium name="EnsemblPlants"/>
        </authorList>
    </citation>
    <scope>IDENTIFICATION</scope>
</reference>
<organism evidence="1 2">
    <name type="scientific">Avena sativa</name>
    <name type="common">Oat</name>
    <dbReference type="NCBI Taxonomy" id="4498"/>
    <lineage>
        <taxon>Eukaryota</taxon>
        <taxon>Viridiplantae</taxon>
        <taxon>Streptophyta</taxon>
        <taxon>Embryophyta</taxon>
        <taxon>Tracheophyta</taxon>
        <taxon>Spermatophyta</taxon>
        <taxon>Magnoliopsida</taxon>
        <taxon>Liliopsida</taxon>
        <taxon>Poales</taxon>
        <taxon>Poaceae</taxon>
        <taxon>BOP clade</taxon>
        <taxon>Pooideae</taxon>
        <taxon>Poodae</taxon>
        <taxon>Poeae</taxon>
        <taxon>Poeae Chloroplast Group 1 (Aveneae type)</taxon>
        <taxon>Aveninae</taxon>
        <taxon>Avena</taxon>
    </lineage>
</organism>
<dbReference type="Proteomes" id="UP001732700">
    <property type="component" value="Chromosome 3D"/>
</dbReference>
<keyword evidence="2" id="KW-1185">Reference proteome</keyword>
<sequence>MESGRYHRARAAGEASAAAGDPDLEASAAAGKGKNRGGAQAAVKEPTCSWTGQKKTKTQSTSTSGEHSSGKIAGGQEQAREEIDGLDWEVGKIVKIEGLDWDDDKLVKEIDGYLQRLKDSPFVYYGGAIDDESFSFHDEKQQKVLNQRLALCRIRAHEEKYQDMDDATLLEEFPADDLEANEYYLHYEVSYEWYFDPVYCRYVHFQDYQRLMLQNNGKYEDWEYYRITCNTLEGDQEYVKFWEKLLSESELIKWYVTRRTYDLRIERLFHYHTLKIATLYPNVYKTLVNSGCMEFRRSLVIDFIWSRPFGDFLFEMWKLLTCDKMSFKDVLSHLFNNAKYSFVFAIKAEFEPNLRPLENMCKPLLGSICEKSSQDAKRMIKEYVTGHARKPKTYYDYVKEKLYIAKKIGLIPSDTTKDVTKQFMVTP</sequence>
<proteinExistence type="predicted"/>
<evidence type="ECO:0000313" key="1">
    <source>
        <dbReference type="EnsemblPlants" id="AVESA.00010b.r2.3DG0542900.1.CDS.1"/>
    </source>
</evidence>
<evidence type="ECO:0000313" key="2">
    <source>
        <dbReference type="Proteomes" id="UP001732700"/>
    </source>
</evidence>
<name>A0ACD5VXZ4_AVESA</name>
<reference evidence="1" key="1">
    <citation type="submission" date="2021-05" db="EMBL/GenBank/DDBJ databases">
        <authorList>
            <person name="Scholz U."/>
            <person name="Mascher M."/>
            <person name="Fiebig A."/>
        </authorList>
    </citation>
    <scope>NUCLEOTIDE SEQUENCE [LARGE SCALE GENOMIC DNA]</scope>
</reference>